<dbReference type="RefSeq" id="WP_191715302.1">
    <property type="nucleotide sequence ID" value="NZ_JACSPU010000003.1"/>
</dbReference>
<evidence type="ECO:0000313" key="1">
    <source>
        <dbReference type="EMBL" id="MBD8015099.1"/>
    </source>
</evidence>
<protein>
    <recommendedName>
        <fullName evidence="3">DUF1292 domain-containing protein</fullName>
    </recommendedName>
</protein>
<proteinExistence type="predicted"/>
<gene>
    <name evidence="1" type="ORF">H9630_09735</name>
</gene>
<evidence type="ECO:0008006" key="3">
    <source>
        <dbReference type="Google" id="ProtNLM"/>
    </source>
</evidence>
<name>A0ABR8WDL2_9BACL</name>
<dbReference type="Proteomes" id="UP000658980">
    <property type="component" value="Unassembled WGS sequence"/>
</dbReference>
<dbReference type="EMBL" id="JACSPU010000003">
    <property type="protein sequence ID" value="MBD8015099.1"/>
    <property type="molecule type" value="Genomic_DNA"/>
</dbReference>
<accession>A0ABR8WDL2</accession>
<evidence type="ECO:0000313" key="2">
    <source>
        <dbReference type="Proteomes" id="UP000658980"/>
    </source>
</evidence>
<sequence>MAVFSHNYTLGLIKEVGEEDVLVSVNGEDIEIELKETDREVLFQMVTENVFLVPVDSDTNELILNMDESAVREEFPEMELTELIGAAEEFEEE</sequence>
<keyword evidence="2" id="KW-1185">Reference proteome</keyword>
<comment type="caution">
    <text evidence="1">The sequence shown here is derived from an EMBL/GenBank/DDBJ whole genome shotgun (WGS) entry which is preliminary data.</text>
</comment>
<reference evidence="1 2" key="1">
    <citation type="submission" date="2020-08" db="EMBL/GenBank/DDBJ databases">
        <title>A Genomic Blueprint of the Chicken Gut Microbiome.</title>
        <authorList>
            <person name="Gilroy R."/>
            <person name="Ravi A."/>
            <person name="Getino M."/>
            <person name="Pursley I."/>
            <person name="Horton D.L."/>
            <person name="Alikhan N.-F."/>
            <person name="Baker D."/>
            <person name="Gharbi K."/>
            <person name="Hall N."/>
            <person name="Watson M."/>
            <person name="Adriaenssens E.M."/>
            <person name="Foster-Nyarko E."/>
            <person name="Jarju S."/>
            <person name="Secka A."/>
            <person name="Antonio M."/>
            <person name="Oren A."/>
            <person name="Chaudhuri R."/>
            <person name="La Ragione R.M."/>
            <person name="Hildebrand F."/>
            <person name="Pallen M.J."/>
        </authorList>
    </citation>
    <scope>NUCLEOTIDE SEQUENCE [LARGE SCALE GENOMIC DNA]</scope>
    <source>
        <strain evidence="1 2">Sa1BUA13</strain>
    </source>
</reference>
<organism evidence="1 2">
    <name type="scientific">Planococcus wigleyi</name>
    <dbReference type="NCBI Taxonomy" id="2762216"/>
    <lineage>
        <taxon>Bacteria</taxon>
        <taxon>Bacillati</taxon>
        <taxon>Bacillota</taxon>
        <taxon>Bacilli</taxon>
        <taxon>Bacillales</taxon>
        <taxon>Caryophanaceae</taxon>
        <taxon>Planococcus</taxon>
    </lineage>
</organism>